<accession>A0A438N0A8</accession>
<gene>
    <name evidence="7" type="ORF">B0A52_06850</name>
</gene>
<keyword evidence="5" id="KW-0539">Nucleus</keyword>
<keyword evidence="2" id="KW-0862">Zinc</keyword>
<dbReference type="GO" id="GO:0003677">
    <property type="term" value="F:DNA binding"/>
    <property type="evidence" value="ECO:0007669"/>
    <property type="project" value="InterPro"/>
</dbReference>
<evidence type="ECO:0000313" key="8">
    <source>
        <dbReference type="Proteomes" id="UP000288859"/>
    </source>
</evidence>
<reference evidence="7 8" key="1">
    <citation type="submission" date="2017-03" db="EMBL/GenBank/DDBJ databases">
        <title>Genomes of endolithic fungi from Antarctica.</title>
        <authorList>
            <person name="Coleine C."/>
            <person name="Masonjones S."/>
            <person name="Stajich J.E."/>
        </authorList>
    </citation>
    <scope>NUCLEOTIDE SEQUENCE [LARGE SCALE GENOMIC DNA]</scope>
    <source>
        <strain evidence="7 8">CCFEE 6314</strain>
    </source>
</reference>
<evidence type="ECO:0000256" key="1">
    <source>
        <dbReference type="ARBA" id="ARBA00022723"/>
    </source>
</evidence>
<dbReference type="AlphaFoldDB" id="A0A438N0A8"/>
<feature type="domain" description="Xylanolytic transcriptional activator regulatory" evidence="6">
    <location>
        <begin position="232"/>
        <end position="409"/>
    </location>
</feature>
<dbReference type="PANTHER" id="PTHR47660:SF2">
    <property type="entry name" value="TRANSCRIPTION FACTOR WITH C2H2 AND ZN(2)-CYS(6) DNA BINDING DOMAIN (EUROFUNG)"/>
    <property type="match status" value="1"/>
</dbReference>
<evidence type="ECO:0000256" key="5">
    <source>
        <dbReference type="ARBA" id="ARBA00023242"/>
    </source>
</evidence>
<dbReference type="Pfam" id="PF04082">
    <property type="entry name" value="Fungal_trans"/>
    <property type="match status" value="1"/>
</dbReference>
<dbReference type="GO" id="GO:0008270">
    <property type="term" value="F:zinc ion binding"/>
    <property type="evidence" value="ECO:0007669"/>
    <property type="project" value="InterPro"/>
</dbReference>
<evidence type="ECO:0000256" key="4">
    <source>
        <dbReference type="ARBA" id="ARBA00023163"/>
    </source>
</evidence>
<organism evidence="7 8">
    <name type="scientific">Exophiala mesophila</name>
    <name type="common">Black yeast-like fungus</name>
    <dbReference type="NCBI Taxonomy" id="212818"/>
    <lineage>
        <taxon>Eukaryota</taxon>
        <taxon>Fungi</taxon>
        <taxon>Dikarya</taxon>
        <taxon>Ascomycota</taxon>
        <taxon>Pezizomycotina</taxon>
        <taxon>Eurotiomycetes</taxon>
        <taxon>Chaetothyriomycetidae</taxon>
        <taxon>Chaetothyriales</taxon>
        <taxon>Herpotrichiellaceae</taxon>
        <taxon>Exophiala</taxon>
    </lineage>
</organism>
<protein>
    <recommendedName>
        <fullName evidence="6">Xylanolytic transcriptional activator regulatory domain-containing protein</fullName>
    </recommendedName>
</protein>
<keyword evidence="1" id="KW-0479">Metal-binding</keyword>
<dbReference type="VEuPathDB" id="FungiDB:PV10_05366"/>
<keyword evidence="4" id="KW-0804">Transcription</keyword>
<dbReference type="Proteomes" id="UP000288859">
    <property type="component" value="Unassembled WGS sequence"/>
</dbReference>
<dbReference type="OrthoDB" id="40579at2759"/>
<evidence type="ECO:0000313" key="7">
    <source>
        <dbReference type="EMBL" id="RVX69136.1"/>
    </source>
</evidence>
<proteinExistence type="predicted"/>
<comment type="caution">
    <text evidence="7">The sequence shown here is derived from an EMBL/GenBank/DDBJ whole genome shotgun (WGS) entry which is preliminary data.</text>
</comment>
<name>A0A438N0A8_EXOME</name>
<dbReference type="PANTHER" id="PTHR47660">
    <property type="entry name" value="TRANSCRIPTION FACTOR WITH C2H2 AND ZN(2)-CYS(6) DNA BINDING DOMAIN (EUROFUNG)-RELATED-RELATED"/>
    <property type="match status" value="1"/>
</dbReference>
<dbReference type="InterPro" id="IPR007219">
    <property type="entry name" value="XnlR_reg_dom"/>
</dbReference>
<evidence type="ECO:0000259" key="6">
    <source>
        <dbReference type="Pfam" id="PF04082"/>
    </source>
</evidence>
<dbReference type="EMBL" id="NAJM01000032">
    <property type="protein sequence ID" value="RVX69136.1"/>
    <property type="molecule type" value="Genomic_DNA"/>
</dbReference>
<evidence type="ECO:0000256" key="2">
    <source>
        <dbReference type="ARBA" id="ARBA00022833"/>
    </source>
</evidence>
<sequence>MGHQAPANVLSTPMYGMSHNQTFDPFFGQSGFDDVLMGSFLHDIVNTNDSVSHLFGTNSSAFPDVLHFGSDDLADLPSSAFDRAYLASAPIQGSRLSEGRDLPMSLSTDPQTPAVRRAVHAGEQAFRESMWLWDPSMEDNTISEQANLGLSTDHSVLQHRFRELDPRFRLSQKSRDRLLSMVLRTCESGVQRQVVSCFPSVEFLSFILADFRARHIRQISPWIHFDTINLDNECEEFLAALICAGAAESRQPDIRRLGSALQEAVRVAILKRLEDDNRHLRDLRSTQALVLILIVGLNSASRRKIEIAETLTLSAVTTLRRGERFRNRSDTRSGIDTVQQSEPLDARWMKWIQEESFKRLVYHVLFQDAQVSSALFRQPIVSYTEINLVLPCSQDMWNANNAETWWQATLRSQSASDLPPPTLPQALHDPALISLRRDKIDVQMSLRVLVSIFWLRVWQSIQLRAASSLDMYGASPPSSDQFFQQLVSHGQSLSLRFSEGSDEMHASIRMILELGLMHLHVSLEDIQLLAGKEGEDQARKAAARLRSWISLPESRKALFHAGQVAKEAARCPLDFFRGYHAVVVYHASLTMWAYALLSNSQSERQSPQLGTVLEYNGPTTLVQLDENETPEIKRFILLGSATAAIKRYKDKNDICDVDVSQIVPLTNASDVMMSMAALLATRDESEHYCIPLVDYLTRLMRSLAKASAAMKLLR</sequence>
<keyword evidence="3" id="KW-0805">Transcription regulation</keyword>
<evidence type="ECO:0000256" key="3">
    <source>
        <dbReference type="ARBA" id="ARBA00023015"/>
    </source>
</evidence>
<dbReference type="GO" id="GO:0006351">
    <property type="term" value="P:DNA-templated transcription"/>
    <property type="evidence" value="ECO:0007669"/>
    <property type="project" value="InterPro"/>
</dbReference>